<evidence type="ECO:0000256" key="1">
    <source>
        <dbReference type="SAM" id="Phobius"/>
    </source>
</evidence>
<accession>A0A8D8QGN6</accession>
<sequence>MCYRRWPGLGITSWGSRIYTLSVDIMMALCYFWTDSIGRYNNKYYSICFILHNYIIGIGIQNIIMFMQHCGDSCYQDWFRNLLKREIWVSNNTHNNIGRTY</sequence>
<dbReference type="EMBL" id="HBUF01077203">
    <property type="protein sequence ID" value="CAG6631551.1"/>
    <property type="molecule type" value="Transcribed_RNA"/>
</dbReference>
<keyword evidence="1" id="KW-0472">Membrane</keyword>
<evidence type="ECO:0000313" key="2">
    <source>
        <dbReference type="EMBL" id="CAG6631551.1"/>
    </source>
</evidence>
<feature type="transmembrane region" description="Helical" evidence="1">
    <location>
        <begin position="14"/>
        <end position="32"/>
    </location>
</feature>
<keyword evidence="1" id="KW-0812">Transmembrane</keyword>
<keyword evidence="1" id="KW-1133">Transmembrane helix</keyword>
<protein>
    <submittedName>
        <fullName evidence="2">Uncharacterized protein</fullName>
    </submittedName>
</protein>
<proteinExistence type="predicted"/>
<dbReference type="AlphaFoldDB" id="A0A8D8QGN6"/>
<organism evidence="2">
    <name type="scientific">Cacopsylla melanoneura</name>
    <dbReference type="NCBI Taxonomy" id="428564"/>
    <lineage>
        <taxon>Eukaryota</taxon>
        <taxon>Metazoa</taxon>
        <taxon>Ecdysozoa</taxon>
        <taxon>Arthropoda</taxon>
        <taxon>Hexapoda</taxon>
        <taxon>Insecta</taxon>
        <taxon>Pterygota</taxon>
        <taxon>Neoptera</taxon>
        <taxon>Paraneoptera</taxon>
        <taxon>Hemiptera</taxon>
        <taxon>Sternorrhyncha</taxon>
        <taxon>Psylloidea</taxon>
        <taxon>Psyllidae</taxon>
        <taxon>Psyllinae</taxon>
        <taxon>Cacopsylla</taxon>
    </lineage>
</organism>
<reference evidence="2" key="1">
    <citation type="submission" date="2021-05" db="EMBL/GenBank/DDBJ databases">
        <authorList>
            <person name="Alioto T."/>
            <person name="Alioto T."/>
            <person name="Gomez Garrido J."/>
        </authorList>
    </citation>
    <scope>NUCLEOTIDE SEQUENCE</scope>
</reference>
<name>A0A8D8QGN6_9HEMI</name>
<feature type="transmembrane region" description="Helical" evidence="1">
    <location>
        <begin position="44"/>
        <end position="67"/>
    </location>
</feature>